<feature type="chain" id="PRO_5017700193" description="TonB-like protein" evidence="1">
    <location>
        <begin position="20"/>
        <end position="231"/>
    </location>
</feature>
<reference evidence="2 3" key="1">
    <citation type="submission" date="2018-07" db="EMBL/GenBank/DDBJ databases">
        <title>Genomic Encyclopedia of Type Strains, Phase IV (KMG-IV): sequencing the most valuable type-strain genomes for metagenomic binning, comparative biology and taxonomic classification.</title>
        <authorList>
            <person name="Goeker M."/>
        </authorList>
    </citation>
    <scope>NUCLEOTIDE SEQUENCE [LARGE SCALE GENOMIC DNA]</scope>
    <source>
        <strain evidence="2 3">DSM 4134</strain>
    </source>
</reference>
<proteinExistence type="predicted"/>
<sequence length="231" mass="26156">MKTCHLLYLLLWCPLLVFSQPKQELESIYKGSFADFYKSVSSQIMMYPNDESGVLVLVWVVKNGVIEDIYLPNPLSKTQNSSVIAAISSTRDKWSASQTKKAFILPVIFSKVKRTEMSFPDHFLPPLHIISFSKTTVKNLNTGATASSIKHAQEPSEASLAGKAQKLITKGKYKKALTPLNVLIKRFPLTEEYRNMRLACYQATNKIDEICTEAVFMKLIFQMEPIHECVK</sequence>
<accession>A0A3D9L1H1</accession>
<dbReference type="RefSeq" id="WP_147302985.1">
    <property type="nucleotide sequence ID" value="NZ_QREG01000016.1"/>
</dbReference>
<dbReference type="EMBL" id="QREG01000016">
    <property type="protein sequence ID" value="RED95993.1"/>
    <property type="molecule type" value="Genomic_DNA"/>
</dbReference>
<evidence type="ECO:0000256" key="1">
    <source>
        <dbReference type="SAM" id="SignalP"/>
    </source>
</evidence>
<keyword evidence="1" id="KW-0732">Signal</keyword>
<evidence type="ECO:0000313" key="3">
    <source>
        <dbReference type="Proteomes" id="UP000256779"/>
    </source>
</evidence>
<name>A0A3D9L1H1_MARFU</name>
<dbReference type="Proteomes" id="UP000256779">
    <property type="component" value="Unassembled WGS sequence"/>
</dbReference>
<evidence type="ECO:0000313" key="2">
    <source>
        <dbReference type="EMBL" id="RED95993.1"/>
    </source>
</evidence>
<evidence type="ECO:0008006" key="4">
    <source>
        <dbReference type="Google" id="ProtNLM"/>
    </source>
</evidence>
<feature type="signal peptide" evidence="1">
    <location>
        <begin position="1"/>
        <end position="19"/>
    </location>
</feature>
<gene>
    <name evidence="2" type="ORF">C7460_11651</name>
</gene>
<dbReference type="AlphaFoldDB" id="A0A3D9L1H1"/>
<protein>
    <recommendedName>
        <fullName evidence="4">TonB-like protein</fullName>
    </recommendedName>
</protein>
<keyword evidence="3" id="KW-1185">Reference proteome</keyword>
<organism evidence="2 3">
    <name type="scientific">Marinoscillum furvescens DSM 4134</name>
    <dbReference type="NCBI Taxonomy" id="1122208"/>
    <lineage>
        <taxon>Bacteria</taxon>
        <taxon>Pseudomonadati</taxon>
        <taxon>Bacteroidota</taxon>
        <taxon>Cytophagia</taxon>
        <taxon>Cytophagales</taxon>
        <taxon>Reichenbachiellaceae</taxon>
        <taxon>Marinoscillum</taxon>
    </lineage>
</organism>
<comment type="caution">
    <text evidence="2">The sequence shown here is derived from an EMBL/GenBank/DDBJ whole genome shotgun (WGS) entry which is preliminary data.</text>
</comment>